<evidence type="ECO:0000256" key="2">
    <source>
        <dbReference type="ARBA" id="ARBA00023239"/>
    </source>
</evidence>
<feature type="non-terminal residue" evidence="4">
    <location>
        <position position="200"/>
    </location>
</feature>
<protein>
    <recommendedName>
        <fullName evidence="3">Dihydroxy-acid/6-phosphogluconate dehydratase N-terminal domain-containing protein</fullName>
    </recommendedName>
</protein>
<proteinExistence type="inferred from homology"/>
<feature type="domain" description="Dihydroxy-acid/6-phosphogluconate dehydratase N-terminal" evidence="3">
    <location>
        <begin position="13"/>
        <end position="198"/>
    </location>
</feature>
<organism evidence="4">
    <name type="scientific">marine sediment metagenome</name>
    <dbReference type="NCBI Taxonomy" id="412755"/>
    <lineage>
        <taxon>unclassified sequences</taxon>
        <taxon>metagenomes</taxon>
        <taxon>ecological metagenomes</taxon>
    </lineage>
</organism>
<dbReference type="InterPro" id="IPR000581">
    <property type="entry name" value="ILV_EDD_N"/>
</dbReference>
<accession>X1V7M7</accession>
<dbReference type="PANTHER" id="PTHR43661">
    <property type="entry name" value="D-XYLONATE DEHYDRATASE"/>
    <property type="match status" value="1"/>
</dbReference>
<dbReference type="GO" id="GO:0016836">
    <property type="term" value="F:hydro-lyase activity"/>
    <property type="evidence" value="ECO:0007669"/>
    <property type="project" value="TreeGrafter"/>
</dbReference>
<dbReference type="EMBL" id="BARW01032008">
    <property type="protein sequence ID" value="GAJ08566.1"/>
    <property type="molecule type" value="Genomic_DNA"/>
</dbReference>
<evidence type="ECO:0000313" key="4">
    <source>
        <dbReference type="EMBL" id="GAJ08566.1"/>
    </source>
</evidence>
<sequence length="200" mass="21452">MEAGTLDGEKYDLVDAMILAGDPDVSDNYLSQVEKSACPTCGSCSGMFTANSMNCLSEAIGLALPGNGTILATHKNRLTLFQKAAGLIVELTYKYYRDGDESVLPRSIANKSAFKNAMTLDIAMGGSTNTVLHLLAIAHEAQVDFTMKDIDELSKKTPVLCKVAPSSDYHVEDVNKAGGILSIMGELDRARLLDTSARRI</sequence>
<keyword evidence="2" id="KW-0456">Lyase</keyword>
<evidence type="ECO:0000256" key="1">
    <source>
        <dbReference type="ARBA" id="ARBA00006486"/>
    </source>
</evidence>
<name>X1V7M7_9ZZZZ</name>
<evidence type="ECO:0000259" key="3">
    <source>
        <dbReference type="Pfam" id="PF00920"/>
    </source>
</evidence>
<dbReference type="Pfam" id="PF00920">
    <property type="entry name" value="ILVD_EDD_N"/>
    <property type="match status" value="1"/>
</dbReference>
<comment type="similarity">
    <text evidence="1">Belongs to the IlvD/Edd family.</text>
</comment>
<dbReference type="GO" id="GO:0005829">
    <property type="term" value="C:cytosol"/>
    <property type="evidence" value="ECO:0007669"/>
    <property type="project" value="TreeGrafter"/>
</dbReference>
<dbReference type="AlphaFoldDB" id="X1V7M7"/>
<gene>
    <name evidence="4" type="ORF">S12H4_50761</name>
</gene>
<comment type="caution">
    <text evidence="4">The sequence shown here is derived from an EMBL/GenBank/DDBJ whole genome shotgun (WGS) entry which is preliminary data.</text>
</comment>
<dbReference type="InterPro" id="IPR037237">
    <property type="entry name" value="IlvD/EDD_N"/>
</dbReference>
<dbReference type="PANTHER" id="PTHR43661:SF3">
    <property type="entry name" value="D-XYLONATE DEHYDRATASE YAGF-RELATED"/>
    <property type="match status" value="1"/>
</dbReference>
<reference evidence="4" key="1">
    <citation type="journal article" date="2014" name="Front. Microbiol.">
        <title>High frequency of phylogenetically diverse reductive dehalogenase-homologous genes in deep subseafloor sedimentary metagenomes.</title>
        <authorList>
            <person name="Kawai M."/>
            <person name="Futagami T."/>
            <person name="Toyoda A."/>
            <person name="Takaki Y."/>
            <person name="Nishi S."/>
            <person name="Hori S."/>
            <person name="Arai W."/>
            <person name="Tsubouchi T."/>
            <person name="Morono Y."/>
            <person name="Uchiyama I."/>
            <person name="Ito T."/>
            <person name="Fujiyama A."/>
            <person name="Inagaki F."/>
            <person name="Takami H."/>
        </authorList>
    </citation>
    <scope>NUCLEOTIDE SEQUENCE</scope>
    <source>
        <strain evidence="4">Expedition CK06-06</strain>
    </source>
</reference>
<dbReference type="SUPFAM" id="SSF143975">
    <property type="entry name" value="IlvD/EDD N-terminal domain-like"/>
    <property type="match status" value="1"/>
</dbReference>